<evidence type="ECO:0000256" key="1">
    <source>
        <dbReference type="SAM" id="MobiDB-lite"/>
    </source>
</evidence>
<proteinExistence type="predicted"/>
<keyword evidence="3" id="KW-1185">Reference proteome</keyword>
<gene>
    <name evidence="2" type="ORF">EAG_07428</name>
</gene>
<accession>E2ASI4</accession>
<dbReference type="InParanoid" id="E2ASI4"/>
<dbReference type="EMBL" id="GL442298">
    <property type="protein sequence ID" value="EFN63650.1"/>
    <property type="molecule type" value="Genomic_DNA"/>
</dbReference>
<dbReference type="AlphaFoldDB" id="E2ASI4"/>
<feature type="compositionally biased region" description="Basic and acidic residues" evidence="1">
    <location>
        <begin position="162"/>
        <end position="172"/>
    </location>
</feature>
<dbReference type="Proteomes" id="UP000000311">
    <property type="component" value="Unassembled WGS sequence"/>
</dbReference>
<evidence type="ECO:0000313" key="2">
    <source>
        <dbReference type="EMBL" id="EFN63650.1"/>
    </source>
</evidence>
<organism evidence="3">
    <name type="scientific">Camponotus floridanus</name>
    <name type="common">Florida carpenter ant</name>
    <dbReference type="NCBI Taxonomy" id="104421"/>
    <lineage>
        <taxon>Eukaryota</taxon>
        <taxon>Metazoa</taxon>
        <taxon>Ecdysozoa</taxon>
        <taxon>Arthropoda</taxon>
        <taxon>Hexapoda</taxon>
        <taxon>Insecta</taxon>
        <taxon>Pterygota</taxon>
        <taxon>Neoptera</taxon>
        <taxon>Endopterygota</taxon>
        <taxon>Hymenoptera</taxon>
        <taxon>Apocrita</taxon>
        <taxon>Aculeata</taxon>
        <taxon>Formicoidea</taxon>
        <taxon>Formicidae</taxon>
        <taxon>Formicinae</taxon>
        <taxon>Camponotus</taxon>
    </lineage>
</organism>
<feature type="region of interest" description="Disordered" evidence="1">
    <location>
        <begin position="234"/>
        <end position="257"/>
    </location>
</feature>
<reference evidence="2 3" key="1">
    <citation type="journal article" date="2010" name="Science">
        <title>Genomic comparison of the ants Camponotus floridanus and Harpegnathos saltator.</title>
        <authorList>
            <person name="Bonasio R."/>
            <person name="Zhang G."/>
            <person name="Ye C."/>
            <person name="Mutti N.S."/>
            <person name="Fang X."/>
            <person name="Qin N."/>
            <person name="Donahue G."/>
            <person name="Yang P."/>
            <person name="Li Q."/>
            <person name="Li C."/>
            <person name="Zhang P."/>
            <person name="Huang Z."/>
            <person name="Berger S.L."/>
            <person name="Reinberg D."/>
            <person name="Wang J."/>
            <person name="Liebig J."/>
        </authorList>
    </citation>
    <scope>NUCLEOTIDE SEQUENCE [LARGE SCALE GENOMIC DNA]</scope>
    <source>
        <strain evidence="3">C129</strain>
    </source>
</reference>
<name>E2ASI4_CAMFO</name>
<evidence type="ECO:0000313" key="3">
    <source>
        <dbReference type="Proteomes" id="UP000000311"/>
    </source>
</evidence>
<protein>
    <submittedName>
        <fullName evidence="2">Uncharacterized protein</fullName>
    </submittedName>
</protein>
<feature type="region of interest" description="Disordered" evidence="1">
    <location>
        <begin position="150"/>
        <end position="174"/>
    </location>
</feature>
<sequence>MAKNGLNINMFFRYPDNGRFHIFSASLWKYRLKIPRDARSHCHPNIIGAQNKSFDDEEQGRILIIGFENSPCKRRDNSDVHRRDTGPSTACCRPAVSLSKKKTTVSAADYLRTKRNDLKTEIEKRAFATIFYGAHAYRLKKKWRANHPFGASNRYPDTGQSVKDEARMDERSGSAYSKRHAPIRLCLVSAPRECIFLLSSCRRSNPETRCNSSYPYIGRLPIQFPVGVSKPKIASGDRPFPEQTSPSGRLRATGKTSASTSALNPAVRAVVAVCSRKKFRLYVCSASCSCYEVSSLSDLVAHVSRAHRPRDAYSDTVLTNRVDDYALCDTCIHLDEIWVAIVPAVLHFTGTLVTESQYRITSMTQDSKQLSLSPIATNLRVAETRGNDHAQSKQYKEASILSVSMRHIII</sequence>